<dbReference type="InterPro" id="IPR050188">
    <property type="entry name" value="RluA_PseudoU_synthase"/>
</dbReference>
<dbReference type="Proteomes" id="UP000823882">
    <property type="component" value="Unassembled WGS sequence"/>
</dbReference>
<comment type="similarity">
    <text evidence="2">Belongs to the pseudouridine synthase RluA family.</text>
</comment>
<evidence type="ECO:0000313" key="8">
    <source>
        <dbReference type="EMBL" id="HJC41164.1"/>
    </source>
</evidence>
<evidence type="ECO:0000259" key="7">
    <source>
        <dbReference type="Pfam" id="PF00849"/>
    </source>
</evidence>
<dbReference type="InterPro" id="IPR020103">
    <property type="entry name" value="PsdUridine_synth_cat_dom_sf"/>
</dbReference>
<dbReference type="EMBL" id="DWWJ01000110">
    <property type="protein sequence ID" value="HJC41164.1"/>
    <property type="molecule type" value="Genomic_DNA"/>
</dbReference>
<dbReference type="PANTHER" id="PTHR21600:SF44">
    <property type="entry name" value="RIBOSOMAL LARGE SUBUNIT PSEUDOURIDINE SYNTHASE D"/>
    <property type="match status" value="1"/>
</dbReference>
<dbReference type="SUPFAM" id="SSF55120">
    <property type="entry name" value="Pseudouridine synthase"/>
    <property type="match status" value="1"/>
</dbReference>
<name>A0A9D2P0G2_9FIRM</name>
<comment type="catalytic activity">
    <reaction evidence="1">
        <text>a uridine in RNA = a pseudouridine in RNA</text>
        <dbReference type="Rhea" id="RHEA:48348"/>
        <dbReference type="Rhea" id="RHEA-COMP:12068"/>
        <dbReference type="Rhea" id="RHEA-COMP:12069"/>
        <dbReference type="ChEBI" id="CHEBI:65314"/>
        <dbReference type="ChEBI" id="CHEBI:65315"/>
    </reaction>
</comment>
<dbReference type="GO" id="GO:0009982">
    <property type="term" value="F:pseudouridine synthase activity"/>
    <property type="evidence" value="ECO:0007669"/>
    <property type="project" value="InterPro"/>
</dbReference>
<evidence type="ECO:0000256" key="5">
    <source>
        <dbReference type="ARBA" id="ARBA00033164"/>
    </source>
</evidence>
<proteinExistence type="inferred from homology"/>
<evidence type="ECO:0000256" key="4">
    <source>
        <dbReference type="ARBA" id="ARBA00031870"/>
    </source>
</evidence>
<evidence type="ECO:0000256" key="3">
    <source>
        <dbReference type="ARBA" id="ARBA00023235"/>
    </source>
</evidence>
<dbReference type="Gene3D" id="3.30.2350.10">
    <property type="entry name" value="Pseudouridine synthase"/>
    <property type="match status" value="1"/>
</dbReference>
<dbReference type="InterPro" id="IPR006145">
    <property type="entry name" value="PsdUridine_synth_RsuA/RluA"/>
</dbReference>
<comment type="caution">
    <text evidence="8">The sequence shown here is derived from an EMBL/GenBank/DDBJ whole genome shotgun (WGS) entry which is preliminary data.</text>
</comment>
<evidence type="ECO:0000256" key="1">
    <source>
        <dbReference type="ARBA" id="ARBA00000073"/>
    </source>
</evidence>
<dbReference type="GO" id="GO:0140098">
    <property type="term" value="F:catalytic activity, acting on RNA"/>
    <property type="evidence" value="ECO:0007669"/>
    <property type="project" value="UniProtKB-ARBA"/>
</dbReference>
<dbReference type="GO" id="GO:0000455">
    <property type="term" value="P:enzyme-directed rRNA pseudouridine synthesis"/>
    <property type="evidence" value="ECO:0007669"/>
    <property type="project" value="TreeGrafter"/>
</dbReference>
<protein>
    <recommendedName>
        <fullName evidence="4">RNA pseudouridylate synthase</fullName>
    </recommendedName>
    <alternativeName>
        <fullName evidence="5">RNA-uridine isomerase</fullName>
    </alternativeName>
</protein>
<evidence type="ECO:0000256" key="2">
    <source>
        <dbReference type="ARBA" id="ARBA00010876"/>
    </source>
</evidence>
<organism evidence="8 9">
    <name type="scientific">Candidatus Intestinimonas pullistercoris</name>
    <dbReference type="NCBI Taxonomy" id="2838623"/>
    <lineage>
        <taxon>Bacteria</taxon>
        <taxon>Bacillati</taxon>
        <taxon>Bacillota</taxon>
        <taxon>Clostridia</taxon>
        <taxon>Eubacteriales</taxon>
        <taxon>Intestinimonas</taxon>
    </lineage>
</organism>
<dbReference type="CDD" id="cd00165">
    <property type="entry name" value="S4"/>
    <property type="match status" value="1"/>
</dbReference>
<dbReference type="InterPro" id="IPR006224">
    <property type="entry name" value="PsdUridine_synth_RluA-like_CS"/>
</dbReference>
<accession>A0A9D2P0G2</accession>
<dbReference type="SUPFAM" id="SSF55174">
    <property type="entry name" value="Alpha-L RNA-binding motif"/>
    <property type="match status" value="1"/>
</dbReference>
<dbReference type="AlphaFoldDB" id="A0A9D2P0G2"/>
<gene>
    <name evidence="8" type="ORF">H9701_06390</name>
</gene>
<dbReference type="CDD" id="cd02869">
    <property type="entry name" value="PseudoU_synth_RluA_like"/>
    <property type="match status" value="1"/>
</dbReference>
<keyword evidence="6" id="KW-0694">RNA-binding</keyword>
<evidence type="ECO:0000256" key="6">
    <source>
        <dbReference type="PROSITE-ProRule" id="PRU00182"/>
    </source>
</evidence>
<dbReference type="PROSITE" id="PS50889">
    <property type="entry name" value="S4"/>
    <property type="match status" value="1"/>
</dbReference>
<dbReference type="Pfam" id="PF00849">
    <property type="entry name" value="PseudoU_synth_2"/>
    <property type="match status" value="1"/>
</dbReference>
<dbReference type="PANTHER" id="PTHR21600">
    <property type="entry name" value="MITOCHONDRIAL RNA PSEUDOURIDINE SYNTHASE"/>
    <property type="match status" value="1"/>
</dbReference>
<reference evidence="8" key="2">
    <citation type="submission" date="2021-04" db="EMBL/GenBank/DDBJ databases">
        <authorList>
            <person name="Gilroy R."/>
        </authorList>
    </citation>
    <scope>NUCLEOTIDE SEQUENCE</scope>
    <source>
        <strain evidence="8">CHK186-1790</strain>
    </source>
</reference>
<dbReference type="PROSITE" id="PS01129">
    <property type="entry name" value="PSI_RLU"/>
    <property type="match status" value="1"/>
</dbReference>
<dbReference type="GO" id="GO:0003723">
    <property type="term" value="F:RNA binding"/>
    <property type="evidence" value="ECO:0007669"/>
    <property type="project" value="UniProtKB-KW"/>
</dbReference>
<reference evidence="8" key="1">
    <citation type="journal article" date="2021" name="PeerJ">
        <title>Extensive microbial diversity within the chicken gut microbiome revealed by metagenomics and culture.</title>
        <authorList>
            <person name="Gilroy R."/>
            <person name="Ravi A."/>
            <person name="Getino M."/>
            <person name="Pursley I."/>
            <person name="Horton D.L."/>
            <person name="Alikhan N.F."/>
            <person name="Baker D."/>
            <person name="Gharbi K."/>
            <person name="Hall N."/>
            <person name="Watson M."/>
            <person name="Adriaenssens E.M."/>
            <person name="Foster-Nyarko E."/>
            <person name="Jarju S."/>
            <person name="Secka A."/>
            <person name="Antonio M."/>
            <person name="Oren A."/>
            <person name="Chaudhuri R.R."/>
            <person name="La Ragione R."/>
            <person name="Hildebrand F."/>
            <person name="Pallen M.J."/>
        </authorList>
    </citation>
    <scope>NUCLEOTIDE SEQUENCE</scope>
    <source>
        <strain evidence="8">CHK186-1790</strain>
    </source>
</reference>
<sequence>MDERRTLTVTQAGTLLPFLLEAVRDKSRNTVKGLLSRRQVLVDGRAVTRFDHPLSPGQTVTLLPRSAAGAWELPFPVLYEDAALLAVDKPAGLLSMGSDREKKRTAYRLAADYVKAREPGKRLFIVHRLDRDTSGVLLFAKDEGLKRRLQENWDRLVTRRAYVAVVEGAPPREEGEVRSFLRETGTHLVYSGAPGRDAREAVTRYRVLARSRGFSLVEVELDTGRKNQIRVHMKDLGCPVAGDRQYGAQSDPMGRLGLHAHALALTDPRSRRPLVLQAPWPEPFRRMFPGQG</sequence>
<evidence type="ECO:0000313" key="9">
    <source>
        <dbReference type="Proteomes" id="UP000823882"/>
    </source>
</evidence>
<keyword evidence="3" id="KW-0413">Isomerase</keyword>
<feature type="domain" description="Pseudouridine synthase RsuA/RluA-like" evidence="7">
    <location>
        <begin position="84"/>
        <end position="234"/>
    </location>
</feature>